<keyword evidence="3" id="KW-1185">Reference proteome</keyword>
<evidence type="ECO:0008006" key="4">
    <source>
        <dbReference type="Google" id="ProtNLM"/>
    </source>
</evidence>
<evidence type="ECO:0000313" key="3">
    <source>
        <dbReference type="Proteomes" id="UP000576152"/>
    </source>
</evidence>
<proteinExistence type="predicted"/>
<reference evidence="2 3" key="1">
    <citation type="submission" date="2020-08" db="EMBL/GenBank/DDBJ databases">
        <title>Genomic Encyclopedia of Type Strains, Phase III (KMG-III): the genomes of soil and plant-associated and newly described type strains.</title>
        <authorList>
            <person name="Whitman W."/>
        </authorList>
    </citation>
    <scope>NUCLEOTIDE SEQUENCE [LARGE SCALE GENOMIC DNA]</scope>
    <source>
        <strain evidence="2 3">CECT 8572</strain>
    </source>
</reference>
<organism evidence="2 3">
    <name type="scientific">Limimaricola variabilis</name>
    <dbReference type="NCBI Taxonomy" id="1492771"/>
    <lineage>
        <taxon>Bacteria</taxon>
        <taxon>Pseudomonadati</taxon>
        <taxon>Pseudomonadota</taxon>
        <taxon>Alphaproteobacteria</taxon>
        <taxon>Rhodobacterales</taxon>
        <taxon>Paracoccaceae</taxon>
        <taxon>Limimaricola</taxon>
    </lineage>
</organism>
<dbReference type="EMBL" id="JACIBX010000001">
    <property type="protein sequence ID" value="MBB3710759.1"/>
    <property type="molecule type" value="Genomic_DNA"/>
</dbReference>
<protein>
    <recommendedName>
        <fullName evidence="4">Secreted protein</fullName>
    </recommendedName>
</protein>
<dbReference type="RefSeq" id="WP_183469212.1">
    <property type="nucleotide sequence ID" value="NZ_CP139691.1"/>
</dbReference>
<dbReference type="Proteomes" id="UP000576152">
    <property type="component" value="Unassembled WGS sequence"/>
</dbReference>
<accession>A0ABR6HK39</accession>
<gene>
    <name evidence="2" type="ORF">FHS00_000312</name>
</gene>
<evidence type="ECO:0000313" key="2">
    <source>
        <dbReference type="EMBL" id="MBB3710759.1"/>
    </source>
</evidence>
<feature type="region of interest" description="Disordered" evidence="1">
    <location>
        <begin position="32"/>
        <end position="53"/>
    </location>
</feature>
<comment type="caution">
    <text evidence="2">The sequence shown here is derived from an EMBL/GenBank/DDBJ whole genome shotgun (WGS) entry which is preliminary data.</text>
</comment>
<name>A0ABR6HK39_9RHOB</name>
<sequence>MKIPMLHLLVRLVVALSLFIGTMAFETGHTHASPAGIGVEEPHRDQPSHSKAGCHTGLRCNALSMADSLVLPARMTGARRLSPVLRSRPGSSHILRIATPPPRPLV</sequence>
<evidence type="ECO:0000256" key="1">
    <source>
        <dbReference type="SAM" id="MobiDB-lite"/>
    </source>
</evidence>